<accession>A0ABR3LX28</accession>
<sequence>NSPAGILGWILRWILGLPCTSFNEEPAAQDKVKKGFRKVKSKGFQVITQSGSGNTSPLHHRDSRTHS</sequence>
<organism evidence="3 4">
    <name type="scientific">Cirrhinus molitorella</name>
    <name type="common">mud carp</name>
    <dbReference type="NCBI Taxonomy" id="172907"/>
    <lineage>
        <taxon>Eukaryota</taxon>
        <taxon>Metazoa</taxon>
        <taxon>Chordata</taxon>
        <taxon>Craniata</taxon>
        <taxon>Vertebrata</taxon>
        <taxon>Euteleostomi</taxon>
        <taxon>Actinopterygii</taxon>
        <taxon>Neopterygii</taxon>
        <taxon>Teleostei</taxon>
        <taxon>Ostariophysi</taxon>
        <taxon>Cypriniformes</taxon>
        <taxon>Cyprinidae</taxon>
        <taxon>Labeoninae</taxon>
        <taxon>Labeonini</taxon>
        <taxon>Cirrhinus</taxon>
    </lineage>
</organism>
<dbReference type="Proteomes" id="UP001558613">
    <property type="component" value="Unassembled WGS sequence"/>
</dbReference>
<gene>
    <name evidence="3" type="ORF">QQF64_011874</name>
</gene>
<feature type="region of interest" description="Disordered" evidence="1">
    <location>
        <begin position="46"/>
        <end position="67"/>
    </location>
</feature>
<evidence type="ECO:0000256" key="1">
    <source>
        <dbReference type="SAM" id="MobiDB-lite"/>
    </source>
</evidence>
<name>A0ABR3LX28_9TELE</name>
<evidence type="ECO:0000256" key="2">
    <source>
        <dbReference type="SAM" id="SignalP"/>
    </source>
</evidence>
<dbReference type="EMBL" id="JAYMGO010000018">
    <property type="protein sequence ID" value="KAL1256329.1"/>
    <property type="molecule type" value="Genomic_DNA"/>
</dbReference>
<protein>
    <submittedName>
        <fullName evidence="3">Uncharacterized protein</fullName>
    </submittedName>
</protein>
<feature type="chain" id="PRO_5047522596" evidence="2">
    <location>
        <begin position="17"/>
        <end position="67"/>
    </location>
</feature>
<proteinExistence type="predicted"/>
<evidence type="ECO:0000313" key="3">
    <source>
        <dbReference type="EMBL" id="KAL1256329.1"/>
    </source>
</evidence>
<keyword evidence="4" id="KW-1185">Reference proteome</keyword>
<feature type="signal peptide" evidence="2">
    <location>
        <begin position="1"/>
        <end position="16"/>
    </location>
</feature>
<feature type="compositionally biased region" description="Polar residues" evidence="1">
    <location>
        <begin position="46"/>
        <end position="57"/>
    </location>
</feature>
<comment type="caution">
    <text evidence="3">The sequence shown here is derived from an EMBL/GenBank/DDBJ whole genome shotgun (WGS) entry which is preliminary data.</text>
</comment>
<feature type="non-terminal residue" evidence="3">
    <location>
        <position position="67"/>
    </location>
</feature>
<reference evidence="3 4" key="1">
    <citation type="submission" date="2023-09" db="EMBL/GenBank/DDBJ databases">
        <authorList>
            <person name="Wang M."/>
        </authorList>
    </citation>
    <scope>NUCLEOTIDE SEQUENCE [LARGE SCALE GENOMIC DNA]</scope>
    <source>
        <strain evidence="3">GT-2023</strain>
        <tissue evidence="3">Liver</tissue>
    </source>
</reference>
<evidence type="ECO:0000313" key="4">
    <source>
        <dbReference type="Proteomes" id="UP001558613"/>
    </source>
</evidence>
<feature type="non-terminal residue" evidence="3">
    <location>
        <position position="1"/>
    </location>
</feature>
<keyword evidence="2" id="KW-0732">Signal</keyword>